<feature type="region of interest" description="Disordered" evidence="9">
    <location>
        <begin position="1"/>
        <end position="25"/>
    </location>
</feature>
<evidence type="ECO:0000256" key="3">
    <source>
        <dbReference type="ARBA" id="ARBA00022679"/>
    </source>
</evidence>
<comment type="caution">
    <text evidence="12">The sequence shown here is derived from an EMBL/GenBank/DDBJ whole genome shotgun (WGS) entry which is preliminary data.</text>
</comment>
<organism evidence="12 13">
    <name type="scientific">Caenorhabditis auriculariae</name>
    <dbReference type="NCBI Taxonomy" id="2777116"/>
    <lineage>
        <taxon>Eukaryota</taxon>
        <taxon>Metazoa</taxon>
        <taxon>Ecdysozoa</taxon>
        <taxon>Nematoda</taxon>
        <taxon>Chromadorea</taxon>
        <taxon>Rhabditida</taxon>
        <taxon>Rhabditina</taxon>
        <taxon>Rhabditomorpha</taxon>
        <taxon>Rhabditoidea</taxon>
        <taxon>Rhabditidae</taxon>
        <taxon>Peloderinae</taxon>
        <taxon>Caenorhabditis</taxon>
    </lineage>
</organism>
<evidence type="ECO:0000256" key="8">
    <source>
        <dbReference type="ARBA" id="ARBA00023136"/>
    </source>
</evidence>
<dbReference type="Proteomes" id="UP000835052">
    <property type="component" value="Unassembled WGS sequence"/>
</dbReference>
<evidence type="ECO:0000256" key="4">
    <source>
        <dbReference type="ARBA" id="ARBA00022692"/>
    </source>
</evidence>
<feature type="transmembrane region" description="Helical" evidence="10">
    <location>
        <begin position="78"/>
        <end position="101"/>
    </location>
</feature>
<name>A0A8S1GZB0_9PELO</name>
<dbReference type="GO" id="GO:0000139">
    <property type="term" value="C:Golgi membrane"/>
    <property type="evidence" value="ECO:0007669"/>
    <property type="project" value="TreeGrafter"/>
</dbReference>
<dbReference type="InterPro" id="IPR025749">
    <property type="entry name" value="Sphingomyelin_synth-like_dom"/>
</dbReference>
<evidence type="ECO:0000259" key="11">
    <source>
        <dbReference type="Pfam" id="PF14360"/>
    </source>
</evidence>
<dbReference type="OrthoDB" id="422827at2759"/>
<dbReference type="GO" id="GO:0006686">
    <property type="term" value="P:sphingomyelin biosynthetic process"/>
    <property type="evidence" value="ECO:0007669"/>
    <property type="project" value="TreeGrafter"/>
</dbReference>
<dbReference type="GO" id="GO:0047493">
    <property type="term" value="F:ceramide cholinephosphotransferase activity"/>
    <property type="evidence" value="ECO:0007669"/>
    <property type="project" value="TreeGrafter"/>
</dbReference>
<keyword evidence="6 10" id="KW-1133">Transmembrane helix</keyword>
<dbReference type="PANTHER" id="PTHR21290:SF34">
    <property type="entry name" value="PHOSPHATIDYLCHOLINE:CERAMIDE CHOLINEPHOSPHOTRANSFERASE 3-RELATED"/>
    <property type="match status" value="1"/>
</dbReference>
<keyword evidence="4 10" id="KW-0812">Transmembrane</keyword>
<dbReference type="GO" id="GO:0005789">
    <property type="term" value="C:endoplasmic reticulum membrane"/>
    <property type="evidence" value="ECO:0007669"/>
    <property type="project" value="TreeGrafter"/>
</dbReference>
<evidence type="ECO:0000256" key="10">
    <source>
        <dbReference type="SAM" id="Phobius"/>
    </source>
</evidence>
<feature type="compositionally biased region" description="Low complexity" evidence="9">
    <location>
        <begin position="9"/>
        <end position="25"/>
    </location>
</feature>
<dbReference type="GO" id="GO:0005886">
    <property type="term" value="C:plasma membrane"/>
    <property type="evidence" value="ECO:0007669"/>
    <property type="project" value="TreeGrafter"/>
</dbReference>
<evidence type="ECO:0000256" key="1">
    <source>
        <dbReference type="ARBA" id="ARBA00004141"/>
    </source>
</evidence>
<evidence type="ECO:0000256" key="9">
    <source>
        <dbReference type="SAM" id="MobiDB-lite"/>
    </source>
</evidence>
<dbReference type="GO" id="GO:0046513">
    <property type="term" value="P:ceramide biosynthetic process"/>
    <property type="evidence" value="ECO:0007669"/>
    <property type="project" value="TreeGrafter"/>
</dbReference>
<evidence type="ECO:0000313" key="13">
    <source>
        <dbReference type="Proteomes" id="UP000835052"/>
    </source>
</evidence>
<dbReference type="EMBL" id="CAJGYM010000008">
    <property type="protein sequence ID" value="CAD6188303.1"/>
    <property type="molecule type" value="Genomic_DNA"/>
</dbReference>
<evidence type="ECO:0000256" key="5">
    <source>
        <dbReference type="ARBA" id="ARBA00022919"/>
    </source>
</evidence>
<sequence length="321" mass="36716">MAEPSSDRMSASESSTGGSSSSTSTMTSTSFEPLKWLFLFVCLALAGLSNWAVIAYTHDFVPRHPLPDIMFALMPEQKWASVGGDMCVVVNLVCFGLLLFFHVHRTVILRRILFTTACLYGMRSVTLTATQLPSAYTNNSQKCRPQVDSQASVFFSRWLEQSIRLGFQEKNYMLCGDLLFSGHTLVMVNCALFVAYYLPRRIRFLQWATNIPAAFGMLCMTISRTHYTIDVIIAYWLTNFVFRIYHAYCEVDIYMERRKSILHSWWPCKVIDWLEENIVPGRIENVFSMPFVRRLDPSMLQKAVSRQHTKQISISSSSTLP</sequence>
<accession>A0A8S1GZB0</accession>
<dbReference type="AlphaFoldDB" id="A0A8S1GZB0"/>
<evidence type="ECO:0000256" key="2">
    <source>
        <dbReference type="ARBA" id="ARBA00005441"/>
    </source>
</evidence>
<feature type="transmembrane region" description="Helical" evidence="10">
    <location>
        <begin position="229"/>
        <end position="248"/>
    </location>
</feature>
<keyword evidence="8 10" id="KW-0472">Membrane</keyword>
<comment type="similarity">
    <text evidence="2">Belongs to the sphingomyelin synthase family.</text>
</comment>
<keyword evidence="3" id="KW-0808">Transferase</keyword>
<evidence type="ECO:0000313" key="12">
    <source>
        <dbReference type="EMBL" id="CAD6188303.1"/>
    </source>
</evidence>
<feature type="transmembrane region" description="Helical" evidence="10">
    <location>
        <begin position="178"/>
        <end position="198"/>
    </location>
</feature>
<dbReference type="Pfam" id="PF14360">
    <property type="entry name" value="PAP2_C"/>
    <property type="match status" value="1"/>
</dbReference>
<evidence type="ECO:0000256" key="7">
    <source>
        <dbReference type="ARBA" id="ARBA00023098"/>
    </source>
</evidence>
<evidence type="ECO:0000256" key="6">
    <source>
        <dbReference type="ARBA" id="ARBA00022989"/>
    </source>
</evidence>
<gene>
    <name evidence="12" type="ORF">CAUJ_LOCUS4222</name>
</gene>
<dbReference type="PANTHER" id="PTHR21290">
    <property type="entry name" value="SPHINGOMYELIN SYNTHETASE"/>
    <property type="match status" value="1"/>
</dbReference>
<feature type="transmembrane region" description="Helical" evidence="10">
    <location>
        <begin position="36"/>
        <end position="58"/>
    </location>
</feature>
<dbReference type="InterPro" id="IPR045221">
    <property type="entry name" value="Sphingomyelin_synth-like"/>
</dbReference>
<keyword evidence="13" id="KW-1185">Reference proteome</keyword>
<feature type="domain" description="Sphingomyelin synthase-like" evidence="11">
    <location>
        <begin position="175"/>
        <end position="247"/>
    </location>
</feature>
<comment type="subcellular location">
    <subcellularLocation>
        <location evidence="1">Membrane</location>
        <topology evidence="1">Multi-pass membrane protein</topology>
    </subcellularLocation>
</comment>
<reference evidence="12" key="1">
    <citation type="submission" date="2020-10" db="EMBL/GenBank/DDBJ databases">
        <authorList>
            <person name="Kikuchi T."/>
        </authorList>
    </citation>
    <scope>NUCLEOTIDE SEQUENCE</scope>
    <source>
        <strain evidence="12">NKZ352</strain>
    </source>
</reference>
<dbReference type="GO" id="GO:0033188">
    <property type="term" value="F:sphingomyelin synthase activity"/>
    <property type="evidence" value="ECO:0007669"/>
    <property type="project" value="TreeGrafter"/>
</dbReference>
<keyword evidence="5" id="KW-0746">Sphingolipid metabolism</keyword>
<proteinExistence type="inferred from homology"/>
<protein>
    <recommendedName>
        <fullName evidence="11">Sphingomyelin synthase-like domain-containing protein</fullName>
    </recommendedName>
</protein>
<keyword evidence="7" id="KW-0443">Lipid metabolism</keyword>